<dbReference type="Proteomes" id="UP001151760">
    <property type="component" value="Unassembled WGS sequence"/>
</dbReference>
<feature type="compositionally biased region" description="Basic and acidic residues" evidence="1">
    <location>
        <begin position="130"/>
        <end position="139"/>
    </location>
</feature>
<reference evidence="2" key="2">
    <citation type="submission" date="2022-01" db="EMBL/GenBank/DDBJ databases">
        <authorList>
            <person name="Yamashiro T."/>
            <person name="Shiraishi A."/>
            <person name="Satake H."/>
            <person name="Nakayama K."/>
        </authorList>
    </citation>
    <scope>NUCLEOTIDE SEQUENCE</scope>
</reference>
<evidence type="ECO:0000256" key="1">
    <source>
        <dbReference type="SAM" id="MobiDB-lite"/>
    </source>
</evidence>
<evidence type="ECO:0000313" key="2">
    <source>
        <dbReference type="EMBL" id="GJT35853.1"/>
    </source>
</evidence>
<protein>
    <submittedName>
        <fullName evidence="2">Uncharacterized protein</fullName>
    </submittedName>
</protein>
<comment type="caution">
    <text evidence="2">The sequence shown here is derived from an EMBL/GenBank/DDBJ whole genome shotgun (WGS) entry which is preliminary data.</text>
</comment>
<accession>A0ABQ5DBA5</accession>
<feature type="compositionally biased region" description="Polar residues" evidence="1">
    <location>
        <begin position="657"/>
        <end position="714"/>
    </location>
</feature>
<proteinExistence type="predicted"/>
<evidence type="ECO:0000313" key="3">
    <source>
        <dbReference type="Proteomes" id="UP001151760"/>
    </source>
</evidence>
<organism evidence="2 3">
    <name type="scientific">Tanacetum coccineum</name>
    <dbReference type="NCBI Taxonomy" id="301880"/>
    <lineage>
        <taxon>Eukaryota</taxon>
        <taxon>Viridiplantae</taxon>
        <taxon>Streptophyta</taxon>
        <taxon>Embryophyta</taxon>
        <taxon>Tracheophyta</taxon>
        <taxon>Spermatophyta</taxon>
        <taxon>Magnoliopsida</taxon>
        <taxon>eudicotyledons</taxon>
        <taxon>Gunneridae</taxon>
        <taxon>Pentapetalae</taxon>
        <taxon>asterids</taxon>
        <taxon>campanulids</taxon>
        <taxon>Asterales</taxon>
        <taxon>Asteraceae</taxon>
        <taxon>Asteroideae</taxon>
        <taxon>Anthemideae</taxon>
        <taxon>Anthemidinae</taxon>
        <taxon>Tanacetum</taxon>
    </lineage>
</organism>
<feature type="region of interest" description="Disordered" evidence="1">
    <location>
        <begin position="535"/>
        <end position="571"/>
    </location>
</feature>
<reference evidence="2" key="1">
    <citation type="journal article" date="2022" name="Int. J. Mol. Sci.">
        <title>Draft Genome of Tanacetum Coccineum: Genomic Comparison of Closely Related Tanacetum-Family Plants.</title>
        <authorList>
            <person name="Yamashiro T."/>
            <person name="Shiraishi A."/>
            <person name="Nakayama K."/>
            <person name="Satake H."/>
        </authorList>
    </citation>
    <scope>NUCLEOTIDE SEQUENCE</scope>
</reference>
<feature type="region of interest" description="Disordered" evidence="1">
    <location>
        <begin position="657"/>
        <end position="729"/>
    </location>
</feature>
<name>A0ABQ5DBA5_9ASTR</name>
<sequence>MGYVTNSESLTFFKGHFSPQWKFFIHTILHCLSSKKTAWDQFSSNIATSLICLATSRRFNFSKFIFEAMVKNLESPHKFLLYPRATTVTLKDSNPKPSLSHTTHSSATSPKPIDLAIRDTEETASMPHDSPLHDVHSHGSAEGSQTKSLYCTALTKISTLSKEIGVQPEVWKGMDKAKIVLSDDERLQRILPTGEERDSTEIIEEMEVVRKVRWSISMQSPKVTKGSTSFAKKIDERLIWKSWECKRQLDQRQEVPTQPTQSQGIDWNDLSVLRYHALKNKPMSIAQARRNMITYLKNQGGYKEIYFKRMSYNDIRPIFERVVMERFQDNTPEGYNLMLWGDLKILVDPEQDDDIWKNQNQWKIISWKLYETCGVHTLMVDEHVVISVIDDEETLILEEESRSKMLDKQNDPISIKQKINISPIDYSKLNKIKEDFGKRFVTQKELSAEQAFWLKHSNYNPDTSVKSHTPVRIEAPSELPKVSLVNESLKKLKHQLASFDKVVKKRTTSDAITADKIIEVQTVFNQMEAIVDQCSETDIQEKDENKAKNGKTEHENEKSVKRSQSQSQSQDLNAQLQEKVFAITALKNELRKLKGENVVNTAGCSEVYIEKTIQYTDTLRGFVESARTQNPSKPLLEFACMNTKHVQELLVYVSQTCPSSPTPSGKTDSLKTNDSNKTLLTSTGVKPSTSASRSKPSGNTKNNSITRPPRSNQKNKVEHHTRTVKSSLNKTNFVSEPISNALVKHSVRNAKFESMCAICNNCLFDANHDMCLIDHVNDVNVRLKSKSKRNKKRKLGNLWVKCSLI</sequence>
<keyword evidence="3" id="KW-1185">Reference proteome</keyword>
<feature type="compositionally biased region" description="Basic and acidic residues" evidence="1">
    <location>
        <begin position="539"/>
        <end position="560"/>
    </location>
</feature>
<gene>
    <name evidence="2" type="ORF">Tco_0926272</name>
</gene>
<dbReference type="EMBL" id="BQNB010015086">
    <property type="protein sequence ID" value="GJT35853.1"/>
    <property type="molecule type" value="Genomic_DNA"/>
</dbReference>
<feature type="region of interest" description="Disordered" evidence="1">
    <location>
        <begin position="92"/>
        <end position="113"/>
    </location>
</feature>
<feature type="region of interest" description="Disordered" evidence="1">
    <location>
        <begin position="124"/>
        <end position="143"/>
    </location>
</feature>
<feature type="compositionally biased region" description="Low complexity" evidence="1">
    <location>
        <begin position="98"/>
        <end position="109"/>
    </location>
</feature>